<feature type="domain" description="Phage head morphogenesis" evidence="1">
    <location>
        <begin position="152"/>
        <end position="276"/>
    </location>
</feature>
<proteinExistence type="predicted"/>
<dbReference type="Pfam" id="PF04233">
    <property type="entry name" value="Phage_Mu_F"/>
    <property type="match status" value="1"/>
</dbReference>
<gene>
    <name evidence="2" type="ORF">LKO4_0054</name>
</gene>
<dbReference type="EMBL" id="KC758116">
    <property type="protein sequence ID" value="AGI11301.1"/>
    <property type="molecule type" value="Genomic_DNA"/>
</dbReference>
<dbReference type="PIRSF" id="PIRSF034565">
    <property type="entry name" value="UCP034565"/>
    <property type="match status" value="1"/>
</dbReference>
<dbReference type="Proteomes" id="UP000225969">
    <property type="component" value="Segment"/>
</dbReference>
<sequence>MATFNEEYRDAALRHQIDLRRYSAGVTKRVARLLEEADRDLTERLRTRLARFEGRDLDFTGERWKALLTDIRGARSAALAEYKTLVRDELGQLAVLEGQAEIDLLQSSITIDVGFMAVNADQLRAIATSRPFQGRFLRDWFSTLEAVDQQRLTTALQLGMTNGEPIDDIVRRVVGTRKNAYADGILSMTRRDAQGIVRTAVNHVSNTARGYVWDANSDIITAKVWVSTLDGRTTAVCRARDGHGSPVGDNELPADIPRLQPKDAKPPAHFNCRSVMVAYIDGVGLLGNRPTVTDTRTRAKREIDFRRMAKEQGKPIQDIRKAWAAENVGRVPAATNYQDFLKRQPAGFQDEVLGKTKAKLFRDGGLNVDQFVDRAGNELTLSQLAERKPDAFRKAGLDPEKF</sequence>
<keyword evidence="3" id="KW-1185">Reference proteome</keyword>
<name>A0A0U1UKX7_9CAUD</name>
<protein>
    <submittedName>
        <fullName evidence="2">Head morphogenesis protein</fullName>
    </submittedName>
</protein>
<organism evidence="2 3">
    <name type="scientific">Pseudomonas phage LKO4</name>
    <dbReference type="NCBI Taxonomy" id="1308899"/>
    <lineage>
        <taxon>Viruses</taxon>
        <taxon>Duplodnaviria</taxon>
        <taxon>Heunggongvirae</taxon>
        <taxon>Uroviricota</taxon>
        <taxon>Caudoviricetes</taxon>
        <taxon>Mesyanzhinovviridae</taxon>
        <taxon>Rabinowitzvirinae</taxon>
        <taxon>Yuavirus</taxon>
        <taxon>Yuavirus LKO4</taxon>
        <taxon>Pseudomonas virus LKO4</taxon>
    </lineage>
</organism>
<reference evidence="2 3" key="1">
    <citation type="submission" date="2013-03" db="EMBL/GenBank/DDBJ databases">
        <title>Complete Genome Sequence of Pseudomonas aeruginosa Siphophage LKO4.</title>
        <authorList>
            <person name="Lammens E.A."/>
            <person name="Lavigne R."/>
        </authorList>
    </citation>
    <scope>NUCLEOTIDE SEQUENCE [LARGE SCALE GENOMIC DNA]</scope>
</reference>
<evidence type="ECO:0000313" key="3">
    <source>
        <dbReference type="Proteomes" id="UP000225969"/>
    </source>
</evidence>
<dbReference type="InterPro" id="IPR006528">
    <property type="entry name" value="Phage_head_morphogenesis_dom"/>
</dbReference>
<evidence type="ECO:0000259" key="1">
    <source>
        <dbReference type="Pfam" id="PF04233"/>
    </source>
</evidence>
<evidence type="ECO:0000313" key="2">
    <source>
        <dbReference type="EMBL" id="AGI11301.1"/>
    </source>
</evidence>
<dbReference type="InterPro" id="IPR017029">
    <property type="entry name" value="Phage_head_put"/>
</dbReference>
<accession>A0A0U1UKX7</accession>